<sequence length="705" mass="75395">MAQYTPVDFVTKWADRFADNLSANIKEADFREFSQDIADSFLSPDVQDASTTQKGVVMIAITQAGNTVLSDGRVITGEVLNLVLESIRVRLTQKENAGVAQALVTDLIGGATTAGNTLKKIEDRIANIQRIDRFALDIEDRDMMPVTAVPPLLDQENVYVKDATADTTVETGPNGEARPAIYKWLATPQAWVKTSEPGTIDFDLSAGAISFDPTGTGLTSLKVQAAIIELKNLIDSIESSLNLDNYIEKTGEIDETIFAVGVPAWWTGLVTAGKVKLKPAMDFLQSSVASLQTTVASIQSTVSSIQASISNFYTKLQIDSFLSNKADIIGGKVPEAQLPNFVKTVNNIAPDANGNVTASGGGPADIRKATYTQMIADKPYQDEQNIFVVDASADPTVDAGSAYYKYDLNTDSFTKLSEAESMDLTFTGFTKDVSGENTLDYTPTTPADATDIGVTLTSGKTKIRTILDAILANLKTKFTIPTGTISQYITGNGTLSTLATDVRNVVLTGLGSVNGALAATDSIVLGFSKVAYFIANIATTIRNTVATGLDVNLTGTPADTDTFLQLFGKIIYKINNHTQSKDTLTSSSSGTLTYASSITMDLANKAESEGWIFPTGNFTIAFSNIPVSTSNSLVCYVTLRIVKNVTANLVITVPTNSYLNNDGLLFTSKQITLTGNSGTRNQIALSIVNNGGTIEYWWTVGPKFT</sequence>
<name>A0AAE3QNF9_9BACT</name>
<evidence type="ECO:0000313" key="1">
    <source>
        <dbReference type="EMBL" id="MDJ1480265.1"/>
    </source>
</evidence>
<dbReference type="RefSeq" id="WP_313976837.1">
    <property type="nucleotide sequence ID" value="NZ_JASJOS010000003.1"/>
</dbReference>
<organism evidence="1 2">
    <name type="scientific">Xanthocytophaga flava</name>
    <dbReference type="NCBI Taxonomy" id="3048013"/>
    <lineage>
        <taxon>Bacteria</taxon>
        <taxon>Pseudomonadati</taxon>
        <taxon>Bacteroidota</taxon>
        <taxon>Cytophagia</taxon>
        <taxon>Cytophagales</taxon>
        <taxon>Rhodocytophagaceae</taxon>
        <taxon>Xanthocytophaga</taxon>
    </lineage>
</organism>
<comment type="caution">
    <text evidence="1">The sequence shown here is derived from an EMBL/GenBank/DDBJ whole genome shotgun (WGS) entry which is preliminary data.</text>
</comment>
<gene>
    <name evidence="1" type="ORF">QNI16_07200</name>
</gene>
<protein>
    <submittedName>
        <fullName evidence="1">Uncharacterized protein</fullName>
    </submittedName>
</protein>
<accession>A0AAE3QNF9</accession>
<dbReference type="AlphaFoldDB" id="A0AAE3QNF9"/>
<reference evidence="1" key="1">
    <citation type="submission" date="2023-05" db="EMBL/GenBank/DDBJ databases">
        <authorList>
            <person name="Zhang X."/>
        </authorList>
    </citation>
    <scope>NUCLEOTIDE SEQUENCE</scope>
    <source>
        <strain evidence="1">YF14B1</strain>
    </source>
</reference>
<proteinExistence type="predicted"/>
<dbReference type="Proteomes" id="UP001241110">
    <property type="component" value="Unassembled WGS sequence"/>
</dbReference>
<evidence type="ECO:0000313" key="2">
    <source>
        <dbReference type="Proteomes" id="UP001241110"/>
    </source>
</evidence>
<dbReference type="EMBL" id="JASJOS010000003">
    <property type="protein sequence ID" value="MDJ1480265.1"/>
    <property type="molecule type" value="Genomic_DNA"/>
</dbReference>